<accession>A0A2H0NH29</accession>
<sequence>MVIMKKFAIIGFILMILPFFPFKAAALTVSPVRLEVSGEPGQTLLSELILINEERESRTFYSSLENFEARGETSRPYFTPGTEGLATWIRVPKEVTLEPGETKTLPFKIEIPQNTEPGGYFAAIFWGSTPPEIKEGGQIMVGTKTGILVLLSVPGEIKGEGGILEFSTKDKQKFFSSLPINLIYRFQNTSQDRIKPEGEIEIKNIFGKISAVLPANKVEGNVLPRSIRKFEVVWEGKIETKTGFFGAVKKQWKDFHFGRYTANLNLIYGPKNETTQASFSFFIIPWQLLIIVIILLAVIIIAARLGIKKYNQWIIAKALKERKASE</sequence>
<keyword evidence="1" id="KW-1133">Transmembrane helix</keyword>
<gene>
    <name evidence="2" type="ORF">COV54_01315</name>
</gene>
<reference evidence="2 3" key="1">
    <citation type="submission" date="2017-09" db="EMBL/GenBank/DDBJ databases">
        <title>Depth-based differentiation of microbial function through sediment-hosted aquifers and enrichment of novel symbionts in the deep terrestrial subsurface.</title>
        <authorList>
            <person name="Probst A.J."/>
            <person name="Ladd B."/>
            <person name="Jarett J.K."/>
            <person name="Geller-Mcgrath D.E."/>
            <person name="Sieber C.M."/>
            <person name="Emerson J.B."/>
            <person name="Anantharaman K."/>
            <person name="Thomas B.C."/>
            <person name="Malmstrom R."/>
            <person name="Stieglmeier M."/>
            <person name="Klingl A."/>
            <person name="Woyke T."/>
            <person name="Ryan C.M."/>
            <person name="Banfield J.F."/>
        </authorList>
    </citation>
    <scope>NUCLEOTIDE SEQUENCE [LARGE SCALE GENOMIC DNA]</scope>
    <source>
        <strain evidence="2">CG11_big_fil_rev_8_21_14_0_20_38_23</strain>
    </source>
</reference>
<evidence type="ECO:0008006" key="4">
    <source>
        <dbReference type="Google" id="ProtNLM"/>
    </source>
</evidence>
<proteinExistence type="predicted"/>
<dbReference type="EMBL" id="PCWR01000030">
    <property type="protein sequence ID" value="PIR07396.1"/>
    <property type="molecule type" value="Genomic_DNA"/>
</dbReference>
<dbReference type="AlphaFoldDB" id="A0A2H0NH29"/>
<dbReference type="Proteomes" id="UP000228867">
    <property type="component" value="Unassembled WGS sequence"/>
</dbReference>
<name>A0A2H0NH29_9BACT</name>
<comment type="caution">
    <text evidence="2">The sequence shown here is derived from an EMBL/GenBank/DDBJ whole genome shotgun (WGS) entry which is preliminary data.</text>
</comment>
<organism evidence="2 3">
    <name type="scientific">Candidatus Jorgensenbacteria bacterium CG11_big_fil_rev_8_21_14_0_20_38_23</name>
    <dbReference type="NCBI Taxonomy" id="1974594"/>
    <lineage>
        <taxon>Bacteria</taxon>
        <taxon>Candidatus Joergenseniibacteriota</taxon>
    </lineage>
</organism>
<evidence type="ECO:0000313" key="3">
    <source>
        <dbReference type="Proteomes" id="UP000228867"/>
    </source>
</evidence>
<keyword evidence="1" id="KW-0812">Transmembrane</keyword>
<keyword evidence="1" id="KW-0472">Membrane</keyword>
<evidence type="ECO:0000256" key="1">
    <source>
        <dbReference type="SAM" id="Phobius"/>
    </source>
</evidence>
<feature type="transmembrane region" description="Helical" evidence="1">
    <location>
        <begin position="286"/>
        <end position="307"/>
    </location>
</feature>
<protein>
    <recommendedName>
        <fullName evidence="4">DUF916 domain-containing protein</fullName>
    </recommendedName>
</protein>
<evidence type="ECO:0000313" key="2">
    <source>
        <dbReference type="EMBL" id="PIR07396.1"/>
    </source>
</evidence>